<feature type="transmembrane region" description="Helical" evidence="5">
    <location>
        <begin position="334"/>
        <end position="355"/>
    </location>
</feature>
<dbReference type="Pfam" id="PF04932">
    <property type="entry name" value="Wzy_C"/>
    <property type="match status" value="1"/>
</dbReference>
<feature type="domain" description="O-antigen ligase-related" evidence="6">
    <location>
        <begin position="206"/>
        <end position="350"/>
    </location>
</feature>
<keyword evidence="3 5" id="KW-1133">Transmembrane helix</keyword>
<evidence type="ECO:0000256" key="5">
    <source>
        <dbReference type="SAM" id="Phobius"/>
    </source>
</evidence>
<feature type="transmembrane region" description="Helical" evidence="5">
    <location>
        <begin position="173"/>
        <end position="194"/>
    </location>
</feature>
<dbReference type="PANTHER" id="PTHR37422">
    <property type="entry name" value="TEICHURONIC ACID BIOSYNTHESIS PROTEIN TUAE"/>
    <property type="match status" value="1"/>
</dbReference>
<keyword evidence="7" id="KW-0436">Ligase</keyword>
<gene>
    <name evidence="7" type="ORF">DEVEQU_03087</name>
</gene>
<evidence type="ECO:0000313" key="8">
    <source>
        <dbReference type="Proteomes" id="UP000268844"/>
    </source>
</evidence>
<feature type="transmembrane region" description="Helical" evidence="5">
    <location>
        <begin position="242"/>
        <end position="263"/>
    </location>
</feature>
<dbReference type="InterPro" id="IPR051533">
    <property type="entry name" value="WaaL-like"/>
</dbReference>
<comment type="subcellular location">
    <subcellularLocation>
        <location evidence="1">Membrane</location>
        <topology evidence="1">Multi-pass membrane protein</topology>
    </subcellularLocation>
</comment>
<dbReference type="Proteomes" id="UP000268844">
    <property type="component" value="Unassembled WGS sequence"/>
</dbReference>
<feature type="transmembrane region" description="Helical" evidence="5">
    <location>
        <begin position="380"/>
        <end position="406"/>
    </location>
</feature>
<dbReference type="InterPro" id="IPR007016">
    <property type="entry name" value="O-antigen_ligase-rel_domated"/>
</dbReference>
<feature type="transmembrane region" description="Helical" evidence="5">
    <location>
        <begin position="79"/>
        <end position="99"/>
    </location>
</feature>
<sequence length="426" mass="46540">MTPADDIVVARSRGAFATALFVVIYLFYWVSFYIYMDISLPPNSFLGQTSQLVAVLMLGAIIFSALFQSNSSLLLSPKLLILILFIWLMAVSAFSPHGLDAVRRLLLALIACVAASAALLLPRNEATFARLIAIGSIIVLVMSYFGVAMLPHYSIHQGTHPDEPSLAGDWRGIFGHKNLAAPAMAIIVMMGLYLRHKWSRFGGTAIALAAFVFLYFSGGKTALGMLPATLALVWITDRHPKWTGIAVISALLAVNLGALGATFSPQVSALIESLGIDPTFTGRVDIWRLAYDAIAHRPITGYGFTLFWTTGQADMVMPDVETWATTASDTHNSYLSVILDGGFPALILILIWLVVLPLRDINASRAPGPGWELNLLFRRIWMFGILLASMESIFLAINGPVWFSLLMATYGLRLSRISYLTARHSS</sequence>
<name>A0A3S4CU58_9HYPH</name>
<reference evidence="7 8" key="1">
    <citation type="submission" date="2018-12" db="EMBL/GenBank/DDBJ databases">
        <authorList>
            <person name="Criscuolo A."/>
        </authorList>
    </citation>
    <scope>NUCLEOTIDE SEQUENCE [LARGE SCALE GENOMIC DNA]</scope>
    <source>
        <strain evidence="7">ACIP1116281</strain>
    </source>
</reference>
<feature type="transmembrane region" description="Helical" evidence="5">
    <location>
        <begin position="15"/>
        <end position="36"/>
    </location>
</feature>
<feature type="transmembrane region" description="Helical" evidence="5">
    <location>
        <begin position="105"/>
        <end position="121"/>
    </location>
</feature>
<organism evidence="7 8">
    <name type="scientific">Devosia equisanguinis</name>
    <dbReference type="NCBI Taxonomy" id="2490941"/>
    <lineage>
        <taxon>Bacteria</taxon>
        <taxon>Pseudomonadati</taxon>
        <taxon>Pseudomonadota</taxon>
        <taxon>Alphaproteobacteria</taxon>
        <taxon>Hyphomicrobiales</taxon>
        <taxon>Devosiaceae</taxon>
        <taxon>Devosia</taxon>
    </lineage>
</organism>
<protein>
    <submittedName>
        <fullName evidence="7">O-Antigen ligase</fullName>
    </submittedName>
</protein>
<feature type="transmembrane region" description="Helical" evidence="5">
    <location>
        <begin position="206"/>
        <end position="236"/>
    </location>
</feature>
<evidence type="ECO:0000256" key="4">
    <source>
        <dbReference type="ARBA" id="ARBA00023136"/>
    </source>
</evidence>
<feature type="transmembrane region" description="Helical" evidence="5">
    <location>
        <begin position="48"/>
        <end position="67"/>
    </location>
</feature>
<dbReference type="GO" id="GO:0016874">
    <property type="term" value="F:ligase activity"/>
    <property type="evidence" value="ECO:0007669"/>
    <property type="project" value="UniProtKB-KW"/>
</dbReference>
<accession>A0A3S4CU58</accession>
<keyword evidence="8" id="KW-1185">Reference proteome</keyword>
<dbReference type="PANTHER" id="PTHR37422:SF21">
    <property type="entry name" value="EXOQ-LIKE PROTEIN"/>
    <property type="match status" value="1"/>
</dbReference>
<dbReference type="EMBL" id="UZWD01000038">
    <property type="protein sequence ID" value="VDS05940.1"/>
    <property type="molecule type" value="Genomic_DNA"/>
</dbReference>
<dbReference type="AlphaFoldDB" id="A0A3S4CU58"/>
<evidence type="ECO:0000256" key="3">
    <source>
        <dbReference type="ARBA" id="ARBA00022989"/>
    </source>
</evidence>
<evidence type="ECO:0000256" key="1">
    <source>
        <dbReference type="ARBA" id="ARBA00004141"/>
    </source>
</evidence>
<keyword evidence="2 5" id="KW-0812">Transmembrane</keyword>
<dbReference type="GO" id="GO:0016020">
    <property type="term" value="C:membrane"/>
    <property type="evidence" value="ECO:0007669"/>
    <property type="project" value="UniProtKB-SubCell"/>
</dbReference>
<evidence type="ECO:0000256" key="2">
    <source>
        <dbReference type="ARBA" id="ARBA00022692"/>
    </source>
</evidence>
<dbReference type="OrthoDB" id="4391260at2"/>
<evidence type="ECO:0000259" key="6">
    <source>
        <dbReference type="Pfam" id="PF04932"/>
    </source>
</evidence>
<proteinExistence type="predicted"/>
<dbReference type="RefSeq" id="WP_126151464.1">
    <property type="nucleotide sequence ID" value="NZ_JBHTMH010000001.1"/>
</dbReference>
<keyword evidence="4 5" id="KW-0472">Membrane</keyword>
<feature type="transmembrane region" description="Helical" evidence="5">
    <location>
        <begin position="128"/>
        <end position="153"/>
    </location>
</feature>
<evidence type="ECO:0000313" key="7">
    <source>
        <dbReference type="EMBL" id="VDS05940.1"/>
    </source>
</evidence>